<gene>
    <name evidence="7" type="ORF">C1704_13185</name>
</gene>
<evidence type="ECO:0000256" key="2">
    <source>
        <dbReference type="ARBA" id="ARBA00022475"/>
    </source>
</evidence>
<evidence type="ECO:0000256" key="6">
    <source>
        <dbReference type="SAM" id="Phobius"/>
    </source>
</evidence>
<accession>A0A2S5SS91</accession>
<sequence length="311" mass="32128">MTEWQWIFSALSAVVLFLFGLSGFSHELMTAGGERLRAWLGRATANRYGAALLGAGFTAFIQSSSAVTSLAIALVDAGVLGFRGALAVLLGANVGTTATAWLVSLKLTALGPVTLTLGALISAAAPARWKPAGKVLFYFGFVLFALDLIGVALAPLRDTPAVLDVLAQAGNPWVGVMAGIVITAVLQSSSVTTGLAVVLVQQQVLTPEAAVYLVVGSNVGTTVTGLIASLSMGSLARRTAVINTGFKLAGALMFAPVLVLFAQTVVEHSPTPDMAVAVAHLVFNVVSSALFLILLPAYAPRLERWALPASR</sequence>
<keyword evidence="8" id="KW-1185">Reference proteome</keyword>
<keyword evidence="5 6" id="KW-0472">Membrane</keyword>
<organism evidence="7 8">
    <name type="scientific">Caldimonas caldifontis</name>
    <dbReference type="NCBI Taxonomy" id="1452508"/>
    <lineage>
        <taxon>Bacteria</taxon>
        <taxon>Pseudomonadati</taxon>
        <taxon>Pseudomonadota</taxon>
        <taxon>Betaproteobacteria</taxon>
        <taxon>Burkholderiales</taxon>
        <taxon>Sphaerotilaceae</taxon>
        <taxon>Caldimonas</taxon>
    </lineage>
</organism>
<dbReference type="PANTHER" id="PTHR10010:SF46">
    <property type="entry name" value="SODIUM-DEPENDENT PHOSPHATE TRANSPORT PROTEIN 2B"/>
    <property type="match status" value="1"/>
</dbReference>
<feature type="transmembrane region" description="Helical" evidence="6">
    <location>
        <begin position="240"/>
        <end position="262"/>
    </location>
</feature>
<keyword evidence="4 6" id="KW-1133">Transmembrane helix</keyword>
<evidence type="ECO:0000256" key="4">
    <source>
        <dbReference type="ARBA" id="ARBA00022989"/>
    </source>
</evidence>
<feature type="transmembrane region" description="Helical" evidence="6">
    <location>
        <begin position="110"/>
        <end position="129"/>
    </location>
</feature>
<comment type="subcellular location">
    <subcellularLocation>
        <location evidence="1">Cell membrane</location>
        <topology evidence="1">Multi-pass membrane protein</topology>
    </subcellularLocation>
</comment>
<evidence type="ECO:0008006" key="9">
    <source>
        <dbReference type="Google" id="ProtNLM"/>
    </source>
</evidence>
<feature type="transmembrane region" description="Helical" evidence="6">
    <location>
        <begin position="6"/>
        <end position="29"/>
    </location>
</feature>
<comment type="caution">
    <text evidence="7">The sequence shown here is derived from an EMBL/GenBank/DDBJ whole genome shotgun (WGS) entry which is preliminary data.</text>
</comment>
<feature type="transmembrane region" description="Helical" evidence="6">
    <location>
        <begin position="50"/>
        <end position="74"/>
    </location>
</feature>
<name>A0A2S5SS91_9BURK</name>
<dbReference type="GO" id="GO:0044341">
    <property type="term" value="P:sodium-dependent phosphate transport"/>
    <property type="evidence" value="ECO:0007669"/>
    <property type="project" value="InterPro"/>
</dbReference>
<evidence type="ECO:0000256" key="1">
    <source>
        <dbReference type="ARBA" id="ARBA00004651"/>
    </source>
</evidence>
<dbReference type="EMBL" id="PSNX01000012">
    <property type="protein sequence ID" value="PPE65583.1"/>
    <property type="molecule type" value="Genomic_DNA"/>
</dbReference>
<feature type="transmembrane region" description="Helical" evidence="6">
    <location>
        <begin position="209"/>
        <end position="228"/>
    </location>
</feature>
<evidence type="ECO:0000256" key="5">
    <source>
        <dbReference type="ARBA" id="ARBA00023136"/>
    </source>
</evidence>
<dbReference type="Proteomes" id="UP000238605">
    <property type="component" value="Unassembled WGS sequence"/>
</dbReference>
<dbReference type="RefSeq" id="WP_104303205.1">
    <property type="nucleotide sequence ID" value="NZ_PSNX01000012.1"/>
</dbReference>
<feature type="transmembrane region" description="Helical" evidence="6">
    <location>
        <begin position="274"/>
        <end position="295"/>
    </location>
</feature>
<evidence type="ECO:0000256" key="3">
    <source>
        <dbReference type="ARBA" id="ARBA00022692"/>
    </source>
</evidence>
<dbReference type="GO" id="GO:0005886">
    <property type="term" value="C:plasma membrane"/>
    <property type="evidence" value="ECO:0007669"/>
    <property type="project" value="UniProtKB-SubCell"/>
</dbReference>
<dbReference type="NCBIfam" id="NF037997">
    <property type="entry name" value="Na_Pi_symport"/>
    <property type="match status" value="1"/>
</dbReference>
<feature type="transmembrane region" description="Helical" evidence="6">
    <location>
        <begin position="80"/>
        <end position="103"/>
    </location>
</feature>
<keyword evidence="3 6" id="KW-0812">Transmembrane</keyword>
<keyword evidence="2" id="KW-1003">Cell membrane</keyword>
<feature type="transmembrane region" description="Helical" evidence="6">
    <location>
        <begin position="174"/>
        <end position="197"/>
    </location>
</feature>
<feature type="transmembrane region" description="Helical" evidence="6">
    <location>
        <begin position="135"/>
        <end position="154"/>
    </location>
</feature>
<protein>
    <recommendedName>
        <fullName evidence="9">Na/Pi cotransporter</fullName>
    </recommendedName>
</protein>
<dbReference type="GO" id="GO:0005436">
    <property type="term" value="F:sodium:phosphate symporter activity"/>
    <property type="evidence" value="ECO:0007669"/>
    <property type="project" value="InterPro"/>
</dbReference>
<dbReference type="PANTHER" id="PTHR10010">
    <property type="entry name" value="SOLUTE CARRIER FAMILY 34 SODIUM PHOSPHATE , MEMBER 2-RELATED"/>
    <property type="match status" value="1"/>
</dbReference>
<evidence type="ECO:0000313" key="8">
    <source>
        <dbReference type="Proteomes" id="UP000238605"/>
    </source>
</evidence>
<reference evidence="7 8" key="1">
    <citation type="submission" date="2018-02" db="EMBL/GenBank/DDBJ databases">
        <title>Reclassifiation of [Polyangium] brachysporum DSM 7029 as Guopingzhaonella breviflexa gen. nov., sp. nov., a member of the family Comamonadaceae.</title>
        <authorList>
            <person name="Tang B."/>
        </authorList>
    </citation>
    <scope>NUCLEOTIDE SEQUENCE [LARGE SCALE GENOMIC DNA]</scope>
    <source>
        <strain evidence="7 8">BCRC 80649</strain>
    </source>
</reference>
<dbReference type="OrthoDB" id="5778511at2"/>
<dbReference type="AlphaFoldDB" id="A0A2S5SS91"/>
<evidence type="ECO:0000313" key="7">
    <source>
        <dbReference type="EMBL" id="PPE65583.1"/>
    </source>
</evidence>
<proteinExistence type="predicted"/>
<dbReference type="InterPro" id="IPR003841">
    <property type="entry name" value="Na/Pi_transpt"/>
</dbReference>
<dbReference type="Pfam" id="PF02690">
    <property type="entry name" value="Na_Pi_cotrans"/>
    <property type="match status" value="2"/>
</dbReference>